<dbReference type="RefSeq" id="WP_067517053.1">
    <property type="nucleotide sequence ID" value="NZ_JABELX010000010.1"/>
</dbReference>
<dbReference type="Gene3D" id="3.90.1200.10">
    <property type="match status" value="1"/>
</dbReference>
<sequence length="340" mass="38549">MVNFRLPPEQIPGVLEPILRQRLPSADSARIRNWSPSPRGFATETFLFEAADESSTLPLVFRRPPDMSLFPDYDLLRQVLVMQRLADTSLPVPTVRWLDRSEGALGTPYFVMDRLAGEAPSDYPSYHVAGNYYAASPQHRARMWWGCVDTIAAVHRVDWRALGLEFLTMPDCGTRPGEQIVNYLDAALTWAAGEQPPTYRRAIEWLRANSYDPEHVTLLWGDARMSNILYSKDFEVAGVLDWEIAYIGDHEADLAWMLFLDWASSEFEGHPPLPGTPTRAETIAYYEARTGMTVRNLRFNEVLAAVLLSVPLLRMTSRVQLPPDMNITGFCTTRIEQLIS</sequence>
<gene>
    <name evidence="2" type="ORF">HLB23_26210</name>
</gene>
<dbReference type="SUPFAM" id="SSF56112">
    <property type="entry name" value="Protein kinase-like (PK-like)"/>
    <property type="match status" value="1"/>
</dbReference>
<dbReference type="InterPro" id="IPR011009">
    <property type="entry name" value="Kinase-like_dom_sf"/>
</dbReference>
<proteinExistence type="predicted"/>
<dbReference type="Pfam" id="PF01636">
    <property type="entry name" value="APH"/>
    <property type="match status" value="1"/>
</dbReference>
<keyword evidence="2" id="KW-0808">Transferase</keyword>
<evidence type="ECO:0000259" key="1">
    <source>
        <dbReference type="Pfam" id="PF01636"/>
    </source>
</evidence>
<dbReference type="InterPro" id="IPR041726">
    <property type="entry name" value="ACAD10_11_N"/>
</dbReference>
<reference evidence="2 3" key="1">
    <citation type="submission" date="2020-05" db="EMBL/GenBank/DDBJ databases">
        <title>MicrobeNet Type strains.</title>
        <authorList>
            <person name="Nicholson A.C."/>
        </authorList>
    </citation>
    <scope>NUCLEOTIDE SEQUENCE [LARGE SCALE GENOMIC DNA]</scope>
    <source>
        <strain evidence="2 3">JCM 3224</strain>
    </source>
</reference>
<dbReference type="PANTHER" id="PTHR21310">
    <property type="entry name" value="AMINOGLYCOSIDE PHOSPHOTRANSFERASE-RELATED-RELATED"/>
    <property type="match status" value="1"/>
</dbReference>
<dbReference type="GO" id="GO:0016740">
    <property type="term" value="F:transferase activity"/>
    <property type="evidence" value="ECO:0007669"/>
    <property type="project" value="UniProtKB-KW"/>
</dbReference>
<protein>
    <submittedName>
        <fullName evidence="2">Phosphotransferase family protein</fullName>
    </submittedName>
</protein>
<keyword evidence="3" id="KW-1185">Reference proteome</keyword>
<dbReference type="Proteomes" id="UP000586827">
    <property type="component" value="Unassembled WGS sequence"/>
</dbReference>
<evidence type="ECO:0000313" key="3">
    <source>
        <dbReference type="Proteomes" id="UP000586827"/>
    </source>
</evidence>
<dbReference type="EMBL" id="JABELX010000010">
    <property type="protein sequence ID" value="NNH73308.1"/>
    <property type="molecule type" value="Genomic_DNA"/>
</dbReference>
<dbReference type="AlphaFoldDB" id="A0A849C6B1"/>
<name>A0A849C6B1_9NOCA</name>
<dbReference type="Gene3D" id="3.30.200.20">
    <property type="entry name" value="Phosphorylase Kinase, domain 1"/>
    <property type="match status" value="1"/>
</dbReference>
<dbReference type="PANTHER" id="PTHR21310:SF57">
    <property type="entry name" value="BLR2944 PROTEIN"/>
    <property type="match status" value="1"/>
</dbReference>
<comment type="caution">
    <text evidence="2">The sequence shown here is derived from an EMBL/GenBank/DDBJ whole genome shotgun (WGS) entry which is preliminary data.</text>
</comment>
<evidence type="ECO:0000313" key="2">
    <source>
        <dbReference type="EMBL" id="NNH73308.1"/>
    </source>
</evidence>
<dbReference type="InterPro" id="IPR002575">
    <property type="entry name" value="Aminoglycoside_PTrfase"/>
</dbReference>
<organism evidence="2 3">
    <name type="scientific">Nocardia uniformis</name>
    <dbReference type="NCBI Taxonomy" id="53432"/>
    <lineage>
        <taxon>Bacteria</taxon>
        <taxon>Bacillati</taxon>
        <taxon>Actinomycetota</taxon>
        <taxon>Actinomycetes</taxon>
        <taxon>Mycobacteriales</taxon>
        <taxon>Nocardiaceae</taxon>
        <taxon>Nocardia</taxon>
    </lineage>
</organism>
<feature type="domain" description="Aminoglycoside phosphotransferase" evidence="1">
    <location>
        <begin position="38"/>
        <end position="263"/>
    </location>
</feature>
<accession>A0A849C6B1</accession>
<dbReference type="InterPro" id="IPR051678">
    <property type="entry name" value="AGP_Transferase"/>
</dbReference>
<dbReference type="CDD" id="cd05154">
    <property type="entry name" value="ACAD10_11_N-like"/>
    <property type="match status" value="1"/>
</dbReference>